<name>A0A8X6G4E8_TRICU</name>
<evidence type="ECO:0000256" key="1">
    <source>
        <dbReference type="SAM" id="MobiDB-lite"/>
    </source>
</evidence>
<evidence type="ECO:0000313" key="2">
    <source>
        <dbReference type="EMBL" id="GFQ95846.1"/>
    </source>
</evidence>
<feature type="compositionally biased region" description="Acidic residues" evidence="1">
    <location>
        <begin position="26"/>
        <end position="37"/>
    </location>
</feature>
<dbReference type="PANTHER" id="PTHR22874">
    <property type="entry name" value="ACTIVATING MOLECULE IN BECN1-REGULATED AUTOPHAGY PROTEIN 1"/>
    <property type="match status" value="1"/>
</dbReference>
<evidence type="ECO:0000313" key="3">
    <source>
        <dbReference type="Proteomes" id="UP000887116"/>
    </source>
</evidence>
<dbReference type="GO" id="GO:0000423">
    <property type="term" value="P:mitophagy"/>
    <property type="evidence" value="ECO:0007669"/>
    <property type="project" value="TreeGrafter"/>
</dbReference>
<protein>
    <submittedName>
        <fullName evidence="2">Uncharacterized protein</fullName>
    </submittedName>
</protein>
<comment type="caution">
    <text evidence="2">The sequence shown here is derived from an EMBL/GenBank/DDBJ whole genome shotgun (WGS) entry which is preliminary data.</text>
</comment>
<accession>A0A8X6G4E8</accession>
<gene>
    <name evidence="2" type="ORF">TNCT_700021</name>
</gene>
<sequence>MLKFSLAVLTKKIVLQTENSSGTENSSEEEVSSDSGDDDVKILPMNTKSPNDAKRSRGCTEVCELPASVRSTFLMSFSNNGELVVTNHGDHNIYLTEVFTGKTI</sequence>
<proteinExistence type="predicted"/>
<dbReference type="Proteomes" id="UP000887116">
    <property type="component" value="Unassembled WGS sequence"/>
</dbReference>
<keyword evidence="3" id="KW-1185">Reference proteome</keyword>
<organism evidence="2 3">
    <name type="scientific">Trichonephila clavata</name>
    <name type="common">Joro spider</name>
    <name type="synonym">Nephila clavata</name>
    <dbReference type="NCBI Taxonomy" id="2740835"/>
    <lineage>
        <taxon>Eukaryota</taxon>
        <taxon>Metazoa</taxon>
        <taxon>Ecdysozoa</taxon>
        <taxon>Arthropoda</taxon>
        <taxon>Chelicerata</taxon>
        <taxon>Arachnida</taxon>
        <taxon>Araneae</taxon>
        <taxon>Araneomorphae</taxon>
        <taxon>Entelegynae</taxon>
        <taxon>Araneoidea</taxon>
        <taxon>Nephilidae</taxon>
        <taxon>Trichonephila</taxon>
    </lineage>
</organism>
<dbReference type="GO" id="GO:1990756">
    <property type="term" value="F:ubiquitin-like ligase-substrate adaptor activity"/>
    <property type="evidence" value="ECO:0007669"/>
    <property type="project" value="TreeGrafter"/>
</dbReference>
<dbReference type="OrthoDB" id="6363363at2759"/>
<dbReference type="PANTHER" id="PTHR22874:SF1">
    <property type="entry name" value="ACTIVATING MOLECULE IN BECN1-REGULATED AUTOPHAGY PROTEIN 1"/>
    <property type="match status" value="1"/>
</dbReference>
<dbReference type="EMBL" id="BMAO01004620">
    <property type="protein sequence ID" value="GFQ95846.1"/>
    <property type="molecule type" value="Genomic_DNA"/>
</dbReference>
<dbReference type="GO" id="GO:0000045">
    <property type="term" value="P:autophagosome assembly"/>
    <property type="evidence" value="ECO:0007669"/>
    <property type="project" value="TreeGrafter"/>
</dbReference>
<feature type="region of interest" description="Disordered" evidence="1">
    <location>
        <begin position="17"/>
        <end position="56"/>
    </location>
</feature>
<dbReference type="GO" id="GO:0080008">
    <property type="term" value="C:Cul4-RING E3 ubiquitin ligase complex"/>
    <property type="evidence" value="ECO:0007669"/>
    <property type="project" value="TreeGrafter"/>
</dbReference>
<reference evidence="2" key="1">
    <citation type="submission" date="2020-07" db="EMBL/GenBank/DDBJ databases">
        <title>Multicomponent nature underlies the extraordinary mechanical properties of spider dragline silk.</title>
        <authorList>
            <person name="Kono N."/>
            <person name="Nakamura H."/>
            <person name="Mori M."/>
            <person name="Yoshida Y."/>
            <person name="Ohtoshi R."/>
            <person name="Malay A.D."/>
            <person name="Moran D.A.P."/>
            <person name="Tomita M."/>
            <person name="Numata K."/>
            <person name="Arakawa K."/>
        </authorList>
    </citation>
    <scope>NUCLEOTIDE SEQUENCE</scope>
</reference>
<dbReference type="InterPro" id="IPR052596">
    <property type="entry name" value="AMBRA1_autophagy"/>
</dbReference>
<dbReference type="AlphaFoldDB" id="A0A8X6G4E8"/>